<feature type="transmembrane region" description="Helical" evidence="4">
    <location>
        <begin position="12"/>
        <end position="34"/>
    </location>
</feature>
<dbReference type="Pfam" id="PF00015">
    <property type="entry name" value="MCPsignal"/>
    <property type="match status" value="1"/>
</dbReference>
<dbReference type="PROSITE" id="PS50111">
    <property type="entry name" value="CHEMOTAXIS_TRANSDUC_2"/>
    <property type="match status" value="1"/>
</dbReference>
<evidence type="ECO:0000313" key="8">
    <source>
        <dbReference type="Proteomes" id="UP000073601"/>
    </source>
</evidence>
<dbReference type="InterPro" id="IPR051310">
    <property type="entry name" value="MCP_chemotaxis"/>
</dbReference>
<feature type="domain" description="HAMP" evidence="6">
    <location>
        <begin position="419"/>
        <end position="472"/>
    </location>
</feature>
<dbReference type="GO" id="GO:0007165">
    <property type="term" value="P:signal transduction"/>
    <property type="evidence" value="ECO:0007669"/>
    <property type="project" value="UniProtKB-KW"/>
</dbReference>
<name>A0A128FI84_9GAMM</name>
<dbReference type="Proteomes" id="UP000073601">
    <property type="component" value="Unassembled WGS sequence"/>
</dbReference>
<evidence type="ECO:0000313" key="7">
    <source>
        <dbReference type="EMBL" id="CZF86499.1"/>
    </source>
</evidence>
<dbReference type="InterPro" id="IPR003660">
    <property type="entry name" value="HAMP_dom"/>
</dbReference>
<dbReference type="GO" id="GO:0004888">
    <property type="term" value="F:transmembrane signaling receptor activity"/>
    <property type="evidence" value="ECO:0007669"/>
    <property type="project" value="TreeGrafter"/>
</dbReference>
<dbReference type="CDD" id="cd06225">
    <property type="entry name" value="HAMP"/>
    <property type="match status" value="1"/>
</dbReference>
<dbReference type="Pfam" id="PF18947">
    <property type="entry name" value="HAMP_2"/>
    <property type="match status" value="2"/>
</dbReference>
<feature type="domain" description="Methyl-accepting transducer" evidence="5">
    <location>
        <begin position="748"/>
        <end position="977"/>
    </location>
</feature>
<accession>A0A128FI84</accession>
<dbReference type="GO" id="GO:0005886">
    <property type="term" value="C:plasma membrane"/>
    <property type="evidence" value="ECO:0007669"/>
    <property type="project" value="TreeGrafter"/>
</dbReference>
<dbReference type="AlphaFoldDB" id="A0A128FI84"/>
<proteinExistence type="inferred from homology"/>
<dbReference type="Gene3D" id="3.30.450.20">
    <property type="entry name" value="PAS domain"/>
    <property type="match status" value="1"/>
</dbReference>
<evidence type="ECO:0000259" key="5">
    <source>
        <dbReference type="PROSITE" id="PS50111"/>
    </source>
</evidence>
<feature type="transmembrane region" description="Helical" evidence="4">
    <location>
        <begin position="388"/>
        <end position="414"/>
    </location>
</feature>
<keyword evidence="8" id="KW-1185">Reference proteome</keyword>
<organism evidence="7 8">
    <name type="scientific">Grimontia marina</name>
    <dbReference type="NCBI Taxonomy" id="646534"/>
    <lineage>
        <taxon>Bacteria</taxon>
        <taxon>Pseudomonadati</taxon>
        <taxon>Pseudomonadota</taxon>
        <taxon>Gammaproteobacteria</taxon>
        <taxon>Vibrionales</taxon>
        <taxon>Vibrionaceae</taxon>
        <taxon>Grimontia</taxon>
    </lineage>
</organism>
<dbReference type="SMART" id="SM00283">
    <property type="entry name" value="MA"/>
    <property type="match status" value="1"/>
</dbReference>
<dbReference type="PANTHER" id="PTHR43531">
    <property type="entry name" value="PROTEIN ICFG"/>
    <property type="match status" value="1"/>
</dbReference>
<feature type="domain" description="HAMP" evidence="6">
    <location>
        <begin position="555"/>
        <end position="607"/>
    </location>
</feature>
<keyword evidence="4" id="KW-1133">Transmembrane helix</keyword>
<feature type="domain" description="HAMP" evidence="6">
    <location>
        <begin position="473"/>
        <end position="517"/>
    </location>
</feature>
<keyword evidence="4" id="KW-0812">Transmembrane</keyword>
<dbReference type="EMBL" id="FIZY01000067">
    <property type="protein sequence ID" value="CZF86499.1"/>
    <property type="molecule type" value="Genomic_DNA"/>
</dbReference>
<evidence type="ECO:0000256" key="2">
    <source>
        <dbReference type="ARBA" id="ARBA00029447"/>
    </source>
</evidence>
<dbReference type="PROSITE" id="PS50885">
    <property type="entry name" value="HAMP"/>
    <property type="match status" value="4"/>
</dbReference>
<sequence>MRKFEDFALVKKMTVILCVVGLVPCFLTAFIGLYSSSTSIEQQKSESLQAIAELKAHSLEKYFERCKTILSSIAKNPLTIDSIPNLMGSFKAYPEEEISQKTQDLSVFYDDIFARRYQSQTEQELDTSILMDGISAKAIALQHAYLVKNSYPLGQKDNLRQAGKTPYDIAHKEIHTTYRQYLIDFGFYDIFIVDLSTANVVYSVFKEIDYATNLETGPHADSGLGVIFKDLKKSLMKGEAVDTILHDYKQYLPSYQAPAAFTATPIYVNGIPKAVLIIQIPLDQITAVMSMEYGLGETGESYIVGSDKKLRSDTFWSEEMTVENSFRNNKTIEGEAVSVALNNEIAYSPSAIHNENYRGEEVFTVFRKVNIDKGTDWIIIVEQEVGEALLAITYLQIIYFIVALGLVVVVWLTAKQFGQRIARPIQELSTFILDLRNRWSFSDRANVHSKDETGQAAEALNTMLASLNDAVGEISTTMEGLSRGDFSQRVGLEMSGDLQKLKSSINEFANEIETTVNDIGDVMTRIEQGDFSAQVTSHAQGQLEILKQKVNSSARSNAAFIKDAKHVMSSLEAGDYNNRITAYAAGDLASLKESMNQSIDNTERVIANICDVMEALSHGQFGRTASVDAKGKLNDMKMAVNKASTSINSVITNIVTVMGEVSDGDFSARCQTEDVSGDLLKLANAVNQSANNIDETLAHTQEVLEKLSQGDLTDHFAHEVDGDYQKLKSGINETITSLADMVKEIQSSATTVTNTSEETNSEVSDLNNQLNAQVKGLKDVTLRMAAMRSNIEETLDHANVSVTVSQTALKHAHESEALVKEVEKAMKSITESSHKMQLIIETIEGIAFQTNLLALNASVEAARAGEQGRGFSVVAGEVRNLAQRSADAAKEIFTLIKESEDRIGLGAEKVNLSADLLKKITQSNSEVCANFDRVNLSIKAQFDRVNEASDDVTDVGDNIQQCARILNRINSNIDGVSEQAESLNRMIGRFNY</sequence>
<dbReference type="SMART" id="SM00304">
    <property type="entry name" value="HAMP"/>
    <property type="match status" value="4"/>
</dbReference>
<evidence type="ECO:0000259" key="6">
    <source>
        <dbReference type="PROSITE" id="PS50885"/>
    </source>
</evidence>
<dbReference type="Gene3D" id="1.20.120.1530">
    <property type="match status" value="2"/>
</dbReference>
<keyword evidence="4" id="KW-0472">Membrane</keyword>
<evidence type="ECO:0000256" key="3">
    <source>
        <dbReference type="PROSITE-ProRule" id="PRU00284"/>
    </source>
</evidence>
<gene>
    <name evidence="7" type="primary">tar</name>
    <name evidence="7" type="ORF">GMA8713_04533</name>
</gene>
<dbReference type="Gene3D" id="1.10.287.950">
    <property type="entry name" value="Methyl-accepting chemotaxis protein"/>
    <property type="match status" value="1"/>
</dbReference>
<dbReference type="InterPro" id="IPR004089">
    <property type="entry name" value="MCPsignal_dom"/>
</dbReference>
<dbReference type="Pfam" id="PF00672">
    <property type="entry name" value="HAMP"/>
    <property type="match status" value="1"/>
</dbReference>
<dbReference type="PANTHER" id="PTHR43531:SF11">
    <property type="entry name" value="METHYL-ACCEPTING CHEMOTAXIS PROTEIN 3"/>
    <property type="match status" value="1"/>
</dbReference>
<dbReference type="GO" id="GO:0006935">
    <property type="term" value="P:chemotaxis"/>
    <property type="evidence" value="ECO:0007669"/>
    <property type="project" value="UniProtKB-KW"/>
</dbReference>
<keyword evidence="1" id="KW-0145">Chemotaxis</keyword>
<evidence type="ECO:0000256" key="1">
    <source>
        <dbReference type="ARBA" id="ARBA00022500"/>
    </source>
</evidence>
<dbReference type="Gene3D" id="1.10.8.500">
    <property type="entry name" value="HAMP domain in histidine kinase"/>
    <property type="match status" value="1"/>
</dbReference>
<evidence type="ECO:0000256" key="4">
    <source>
        <dbReference type="SAM" id="Phobius"/>
    </source>
</evidence>
<protein>
    <submittedName>
        <fullName evidence="7">Methyl-accepting chemotaxis protein II</fullName>
    </submittedName>
</protein>
<comment type="similarity">
    <text evidence="2">Belongs to the methyl-accepting chemotaxis (MCP) protein family.</text>
</comment>
<feature type="domain" description="HAMP" evidence="6">
    <location>
        <begin position="645"/>
        <end position="698"/>
    </location>
</feature>
<reference evidence="8" key="1">
    <citation type="submission" date="2016-02" db="EMBL/GenBank/DDBJ databases">
        <authorList>
            <person name="Rodrigo-Torres Lidia"/>
            <person name="Arahal R.David."/>
        </authorList>
    </citation>
    <scope>NUCLEOTIDE SEQUENCE [LARGE SCALE GENOMIC DNA]</scope>
    <source>
        <strain evidence="8">CECT 8713</strain>
    </source>
</reference>
<dbReference type="SUPFAM" id="SSF58104">
    <property type="entry name" value="Methyl-accepting chemotaxis protein (MCP) signaling domain"/>
    <property type="match status" value="2"/>
</dbReference>
<keyword evidence="3" id="KW-0807">Transducer</keyword>